<reference evidence="1" key="2">
    <citation type="submission" date="2021-01" db="EMBL/GenBank/DDBJ databases">
        <authorList>
            <person name="Schikora-Tamarit M.A."/>
        </authorList>
    </citation>
    <scope>NUCLEOTIDE SEQUENCE</scope>
    <source>
        <strain evidence="1">CBS6341</strain>
    </source>
</reference>
<proteinExistence type="predicted"/>
<evidence type="ECO:0008006" key="3">
    <source>
        <dbReference type="Google" id="ProtNLM"/>
    </source>
</evidence>
<sequence length="426" mass="50052">MVKTTYTQSQLVRKLGKFEKFFASLITLDRYNSFHTCIKLDNIPTPEQIDQSVLKLLQNLKFLNYSIFEDRLIESSFNTKDIFKSLDYAKSLKEFSSEVIDKVKFEHNSKTPLVQIIQWDQYFFFILDHTLYDGRCAIELSKQFVEVLNSKEGDIFDDIFPLEELLPEIKKTQNESVEEQENLSTLWRLNHTLEEDPKHYFRIIKLPNSALRLKQEIKSLKSSVSIALASLFFLSQIKSYPNIFHQSSNSFGLAMGIDTRSSLSQPAKFGSNSIGYYGEFRFPQNEEEWDVIRKYSTGFIRKVKSKQVLNPFYDFVTEVESLEVWNKLNRDTDKEKGLGRSDLQFTFIREADYYLLDHERYRVVDAYFGQSSHNLTFAFALNLTVYEDDLNFVFTMVKNQQITERMFDKIIDKFLKSLPLTDRSDS</sequence>
<gene>
    <name evidence="1" type="ORF">WICMUC_005629</name>
</gene>
<evidence type="ECO:0000313" key="1">
    <source>
        <dbReference type="EMBL" id="KAH3666560.1"/>
    </source>
</evidence>
<name>A0A9P8T5Z0_9ASCO</name>
<reference evidence="1" key="1">
    <citation type="journal article" date="2021" name="Open Biol.">
        <title>Shared evolutionary footprints suggest mitochondrial oxidative damage underlies multiple complex I losses in fungi.</title>
        <authorList>
            <person name="Schikora-Tamarit M.A."/>
            <person name="Marcet-Houben M."/>
            <person name="Nosek J."/>
            <person name="Gabaldon T."/>
        </authorList>
    </citation>
    <scope>NUCLEOTIDE SEQUENCE</scope>
    <source>
        <strain evidence="1">CBS6341</strain>
    </source>
</reference>
<dbReference type="Pfam" id="PF07247">
    <property type="entry name" value="AATase"/>
    <property type="match status" value="1"/>
</dbReference>
<dbReference type="AlphaFoldDB" id="A0A9P8T5Z0"/>
<dbReference type="PANTHER" id="PTHR28037">
    <property type="entry name" value="ALCOHOL O-ACETYLTRANSFERASE 1-RELATED"/>
    <property type="match status" value="1"/>
</dbReference>
<dbReference type="OrthoDB" id="2150604at2759"/>
<organism evidence="1 2">
    <name type="scientific">Wickerhamomyces mucosus</name>
    <dbReference type="NCBI Taxonomy" id="1378264"/>
    <lineage>
        <taxon>Eukaryota</taxon>
        <taxon>Fungi</taxon>
        <taxon>Dikarya</taxon>
        <taxon>Ascomycota</taxon>
        <taxon>Saccharomycotina</taxon>
        <taxon>Saccharomycetes</taxon>
        <taxon>Phaffomycetales</taxon>
        <taxon>Wickerhamomycetaceae</taxon>
        <taxon>Wickerhamomyces</taxon>
    </lineage>
</organism>
<dbReference type="InterPro" id="IPR010828">
    <property type="entry name" value="Atf2/Sli1-like"/>
</dbReference>
<dbReference type="PANTHER" id="PTHR28037:SF1">
    <property type="entry name" value="ALCOHOL O-ACETYLTRANSFERASE 1-RELATED"/>
    <property type="match status" value="1"/>
</dbReference>
<evidence type="ECO:0000313" key="2">
    <source>
        <dbReference type="Proteomes" id="UP000769528"/>
    </source>
</evidence>
<keyword evidence="2" id="KW-1185">Reference proteome</keyword>
<dbReference type="InterPro" id="IPR052058">
    <property type="entry name" value="Alcohol_O-acetyltransferase"/>
</dbReference>
<dbReference type="EMBL" id="JAEUBF010001436">
    <property type="protein sequence ID" value="KAH3666560.1"/>
    <property type="molecule type" value="Genomic_DNA"/>
</dbReference>
<dbReference type="Proteomes" id="UP000769528">
    <property type="component" value="Unassembled WGS sequence"/>
</dbReference>
<accession>A0A9P8T5Z0</accession>
<protein>
    <recommendedName>
        <fullName evidence="3">Condensation domain-containing protein</fullName>
    </recommendedName>
</protein>
<comment type="caution">
    <text evidence="1">The sequence shown here is derived from an EMBL/GenBank/DDBJ whole genome shotgun (WGS) entry which is preliminary data.</text>
</comment>